<evidence type="ECO:0000256" key="1">
    <source>
        <dbReference type="SAM" id="Coils"/>
    </source>
</evidence>
<sequence>MIESIERVRLSYEVANAAIQKEKEELKVKLLEITKTPEGQKISMLTEQVQSLSVKLRSKEKALEDATRQYTKIQNNIEHLSLEQEKTLAEHERQIEMLRTQLTASREDNIKLDDIVKHLRREKDNLTRDIKRLERDQSRHQEQLLQLEQAKKVSLEQRIVELNEEKSSLKQELDNFKRLLETNGELRMNLEKEVMLLKAKIESYQSFQEEIDRLRRNQANCAEELDKVRDELVTASAMKKDLTIQLQRSEEEYNRVKMILDEERREVFEYKVESDKIVNKLKSCLEEERNEMKIRLDNLNDECKRKHKEREEMKVKCKQYASLVEKLQVEVKSLKDQVEQLEKLSKEMVPLKVYKELKRQYKELKRLLNDLPTSSLVNLSHQQLNQKPALFSVQSNHCKVTKTREKQTTTS</sequence>
<dbReference type="Proteomes" id="UP000015104">
    <property type="component" value="Unassembled WGS sequence"/>
</dbReference>
<keyword evidence="1" id="KW-0175">Coiled coil</keyword>
<proteinExistence type="predicted"/>
<reference evidence="2" key="2">
    <citation type="submission" date="2015-06" db="UniProtKB">
        <authorList>
            <consortium name="EnsemblMetazoa"/>
        </authorList>
    </citation>
    <scope>IDENTIFICATION</scope>
</reference>
<keyword evidence="3" id="KW-1185">Reference proteome</keyword>
<dbReference type="AlphaFoldDB" id="T1KKN0"/>
<accession>T1KKN0</accession>
<dbReference type="HOGENOM" id="CLU_669639_0_0_1"/>
<dbReference type="STRING" id="32264.T1KKN0"/>
<name>T1KKN0_TETUR</name>
<organism evidence="2 3">
    <name type="scientific">Tetranychus urticae</name>
    <name type="common">Two-spotted spider mite</name>
    <dbReference type="NCBI Taxonomy" id="32264"/>
    <lineage>
        <taxon>Eukaryota</taxon>
        <taxon>Metazoa</taxon>
        <taxon>Ecdysozoa</taxon>
        <taxon>Arthropoda</taxon>
        <taxon>Chelicerata</taxon>
        <taxon>Arachnida</taxon>
        <taxon>Acari</taxon>
        <taxon>Acariformes</taxon>
        <taxon>Trombidiformes</taxon>
        <taxon>Prostigmata</taxon>
        <taxon>Eleutherengona</taxon>
        <taxon>Raphignathae</taxon>
        <taxon>Tetranychoidea</taxon>
        <taxon>Tetranychidae</taxon>
        <taxon>Tetranychus</taxon>
    </lineage>
</organism>
<reference evidence="3" key="1">
    <citation type="submission" date="2011-08" db="EMBL/GenBank/DDBJ databases">
        <authorList>
            <person name="Rombauts S."/>
        </authorList>
    </citation>
    <scope>NUCLEOTIDE SEQUENCE</scope>
    <source>
        <strain evidence="3">London</strain>
    </source>
</reference>
<protein>
    <submittedName>
        <fullName evidence="2">Uncharacterized protein</fullName>
    </submittedName>
</protein>
<dbReference type="EnsemblMetazoa" id="tetur13g04310.1">
    <property type="protein sequence ID" value="tetur13g04310.1"/>
    <property type="gene ID" value="tetur13g04310"/>
</dbReference>
<evidence type="ECO:0000313" key="3">
    <source>
        <dbReference type="Proteomes" id="UP000015104"/>
    </source>
</evidence>
<evidence type="ECO:0000313" key="2">
    <source>
        <dbReference type="EnsemblMetazoa" id="tetur13g04310.1"/>
    </source>
</evidence>
<feature type="coiled-coil region" evidence="1">
    <location>
        <begin position="5"/>
        <end position="374"/>
    </location>
</feature>
<dbReference type="EMBL" id="CAEY01000176">
    <property type="status" value="NOT_ANNOTATED_CDS"/>
    <property type="molecule type" value="Genomic_DNA"/>
</dbReference>